<gene>
    <name evidence="4" type="ORF">SAMN02583745_02065</name>
</gene>
<dbReference type="CDD" id="cd07813">
    <property type="entry name" value="COQ10p_like"/>
    <property type="match status" value="1"/>
</dbReference>
<comment type="similarity">
    <text evidence="1">Belongs to the ribosome association toxin RatA family.</text>
</comment>
<dbReference type="InterPro" id="IPR044996">
    <property type="entry name" value="COQ10-like"/>
</dbReference>
<keyword evidence="2" id="KW-1277">Toxin-antitoxin system</keyword>
<evidence type="ECO:0000256" key="1">
    <source>
        <dbReference type="ARBA" id="ARBA00008918"/>
    </source>
</evidence>
<dbReference type="Proteomes" id="UP000242642">
    <property type="component" value="Unassembled WGS sequence"/>
</dbReference>
<organism evidence="4 5">
    <name type="scientific">Thorsellia anophelis DSM 18579</name>
    <dbReference type="NCBI Taxonomy" id="1123402"/>
    <lineage>
        <taxon>Bacteria</taxon>
        <taxon>Pseudomonadati</taxon>
        <taxon>Pseudomonadota</taxon>
        <taxon>Gammaproteobacteria</taxon>
        <taxon>Enterobacterales</taxon>
        <taxon>Thorselliaceae</taxon>
        <taxon>Thorsellia</taxon>
    </lineage>
</organism>
<dbReference type="InterPro" id="IPR005031">
    <property type="entry name" value="COQ10_START"/>
</dbReference>
<dbReference type="OrthoDB" id="9804759at2"/>
<dbReference type="GO" id="GO:0048039">
    <property type="term" value="F:ubiquinone binding"/>
    <property type="evidence" value="ECO:0007669"/>
    <property type="project" value="InterPro"/>
</dbReference>
<evidence type="ECO:0000313" key="4">
    <source>
        <dbReference type="EMBL" id="SET34331.1"/>
    </source>
</evidence>
<dbReference type="PANTHER" id="PTHR12901">
    <property type="entry name" value="SPERM PROTEIN HOMOLOG"/>
    <property type="match status" value="1"/>
</dbReference>
<evidence type="ECO:0000256" key="2">
    <source>
        <dbReference type="ARBA" id="ARBA00022649"/>
    </source>
</evidence>
<feature type="domain" description="Coenzyme Q-binding protein COQ10 START" evidence="3">
    <location>
        <begin position="10"/>
        <end position="134"/>
    </location>
</feature>
<dbReference type="RefSeq" id="WP_093320696.1">
    <property type="nucleotide sequence ID" value="NZ_FOHV01000018.1"/>
</dbReference>
<dbReference type="STRING" id="1123402.SAMN02583745_02065"/>
<keyword evidence="5" id="KW-1185">Reference proteome</keyword>
<dbReference type="Pfam" id="PF03364">
    <property type="entry name" value="Polyketide_cyc"/>
    <property type="match status" value="1"/>
</dbReference>
<evidence type="ECO:0000313" key="5">
    <source>
        <dbReference type="Proteomes" id="UP000242642"/>
    </source>
</evidence>
<proteinExistence type="inferred from homology"/>
<dbReference type="GO" id="GO:0045333">
    <property type="term" value="P:cellular respiration"/>
    <property type="evidence" value="ECO:0007669"/>
    <property type="project" value="InterPro"/>
</dbReference>
<dbReference type="Gene3D" id="3.30.530.20">
    <property type="match status" value="1"/>
</dbReference>
<protein>
    <submittedName>
        <fullName evidence="4">Ribosome association toxin PasT (RatA) of the RatAB toxin-antitoxin module</fullName>
    </submittedName>
</protein>
<dbReference type="InterPro" id="IPR023393">
    <property type="entry name" value="START-like_dom_sf"/>
</dbReference>
<reference evidence="5" key="1">
    <citation type="submission" date="2016-10" db="EMBL/GenBank/DDBJ databases">
        <authorList>
            <person name="Varghese N."/>
            <person name="Submissions S."/>
        </authorList>
    </citation>
    <scope>NUCLEOTIDE SEQUENCE [LARGE SCALE GENOMIC DNA]</scope>
    <source>
        <strain evidence="5">DSM 18579</strain>
    </source>
</reference>
<dbReference type="SUPFAM" id="SSF55961">
    <property type="entry name" value="Bet v1-like"/>
    <property type="match status" value="1"/>
</dbReference>
<evidence type="ECO:0000259" key="3">
    <source>
        <dbReference type="Pfam" id="PF03364"/>
    </source>
</evidence>
<accession>A0A1I0DP59</accession>
<dbReference type="EMBL" id="FOHV01000018">
    <property type="protein sequence ID" value="SET34331.1"/>
    <property type="molecule type" value="Genomic_DNA"/>
</dbReference>
<name>A0A1I0DP59_9GAMM</name>
<sequence length="144" mass="16055">MPNITRSALVSFSALEMFNLVNDIKSYPEFLPGCIGASILSQAENEMVASVEVEKFGIKKSFVTRNRLIVGESILMELVEGPFKQLTGGWTFTSLSENASKVELSLQFEFTNKLVELAFGKVFNELAVNMVSAFSDRAKLVYRR</sequence>
<dbReference type="PANTHER" id="PTHR12901:SF10">
    <property type="entry name" value="COENZYME Q-BINDING PROTEIN COQ10, MITOCHONDRIAL"/>
    <property type="match status" value="1"/>
</dbReference>
<dbReference type="AlphaFoldDB" id="A0A1I0DP59"/>